<name>A0A1Y3AUK2_EURMA</name>
<feature type="compositionally biased region" description="Basic and acidic residues" evidence="2">
    <location>
        <begin position="114"/>
        <end position="132"/>
    </location>
</feature>
<dbReference type="Pfam" id="PF01585">
    <property type="entry name" value="G-patch"/>
    <property type="match status" value="1"/>
</dbReference>
<reference evidence="4 5" key="1">
    <citation type="submission" date="2017-03" db="EMBL/GenBank/DDBJ databases">
        <title>Genome Survey of Euroglyphus maynei.</title>
        <authorList>
            <person name="Arlian L.G."/>
            <person name="Morgan M.S."/>
            <person name="Rider S.D."/>
        </authorList>
    </citation>
    <scope>NUCLEOTIDE SEQUENCE [LARGE SCALE GENOMIC DNA]</scope>
    <source>
        <strain evidence="4">Arlian Lab</strain>
        <tissue evidence="4">Whole body</tissue>
    </source>
</reference>
<feature type="domain" description="G-patch" evidence="3">
    <location>
        <begin position="50"/>
        <end position="96"/>
    </location>
</feature>
<protein>
    <submittedName>
        <fullName evidence="4">Tuftelin-interacting protein 11-like protein</fullName>
    </submittedName>
</protein>
<keyword evidence="5" id="KW-1185">Reference proteome</keyword>
<dbReference type="InterPro" id="IPR045211">
    <property type="entry name" value="TFP11/STIP/Ntr1"/>
</dbReference>
<dbReference type="GO" id="GO:0000390">
    <property type="term" value="P:spliceosomal complex disassembly"/>
    <property type="evidence" value="ECO:0007669"/>
    <property type="project" value="InterPro"/>
</dbReference>
<dbReference type="PANTHER" id="PTHR23329:SF1">
    <property type="entry name" value="TUFTELIN-INTERACTING PROTEIN 11"/>
    <property type="match status" value="1"/>
</dbReference>
<dbReference type="OrthoDB" id="4822at2759"/>
<feature type="region of interest" description="Disordered" evidence="2">
    <location>
        <begin position="1"/>
        <end position="42"/>
    </location>
</feature>
<proteinExistence type="predicted"/>
<organism evidence="4 5">
    <name type="scientific">Euroglyphus maynei</name>
    <name type="common">Mayne's house dust mite</name>
    <dbReference type="NCBI Taxonomy" id="6958"/>
    <lineage>
        <taxon>Eukaryota</taxon>
        <taxon>Metazoa</taxon>
        <taxon>Ecdysozoa</taxon>
        <taxon>Arthropoda</taxon>
        <taxon>Chelicerata</taxon>
        <taxon>Arachnida</taxon>
        <taxon>Acari</taxon>
        <taxon>Acariformes</taxon>
        <taxon>Sarcoptiformes</taxon>
        <taxon>Astigmata</taxon>
        <taxon>Psoroptidia</taxon>
        <taxon>Analgoidea</taxon>
        <taxon>Pyroglyphidae</taxon>
        <taxon>Pyroglyphinae</taxon>
        <taxon>Euroglyphus</taxon>
    </lineage>
</organism>
<dbReference type="AlphaFoldDB" id="A0A1Y3AUK2"/>
<feature type="coiled-coil region" evidence="1">
    <location>
        <begin position="235"/>
        <end position="269"/>
    </location>
</feature>
<comment type="caution">
    <text evidence="4">The sequence shown here is derived from an EMBL/GenBank/DDBJ whole genome shotgun (WGS) entry which is preliminary data.</text>
</comment>
<feature type="non-terminal residue" evidence="4">
    <location>
        <position position="1"/>
    </location>
</feature>
<evidence type="ECO:0000259" key="3">
    <source>
        <dbReference type="PROSITE" id="PS50174"/>
    </source>
</evidence>
<evidence type="ECO:0000313" key="5">
    <source>
        <dbReference type="Proteomes" id="UP000194236"/>
    </source>
</evidence>
<dbReference type="SMART" id="SM00443">
    <property type="entry name" value="G_patch"/>
    <property type="match status" value="1"/>
</dbReference>
<dbReference type="GO" id="GO:0003676">
    <property type="term" value="F:nucleic acid binding"/>
    <property type="evidence" value="ECO:0007669"/>
    <property type="project" value="InterPro"/>
</dbReference>
<feature type="region of interest" description="Disordered" evidence="2">
    <location>
        <begin position="79"/>
        <end position="132"/>
    </location>
</feature>
<sequence>EVKERKPSSNHESSRQAQSKKKPFASRFSGLGSTSSTNADAEFGHWEMYTKGVGSKLLQKMGYQPGKGLGKNLQGIIEPIEAKKRPGTGSIGLYGPETTARKLRKGDDDDDDKDSERKDQENHDERSINEKDWKRNDGTKKIKTIKVYEKSTDDIIRDSVTKSWTNQNADYLSNMKIIDMTGPQQQILSGLSKLHQSKPVKPKDDYRVTEFNTRFDIPELRNNIERLIMLSEKNLVKRKREYDRNRNQIENLNEERDRLNRLDTVHQRQLKSIQAIETFVESLEEIKSELTFEKGLEKFENFFAVY</sequence>
<dbReference type="EMBL" id="MUJZ01057596">
    <property type="protein sequence ID" value="OTF72162.1"/>
    <property type="molecule type" value="Genomic_DNA"/>
</dbReference>
<evidence type="ECO:0000256" key="1">
    <source>
        <dbReference type="SAM" id="Coils"/>
    </source>
</evidence>
<dbReference type="PROSITE" id="PS50174">
    <property type="entry name" value="G_PATCH"/>
    <property type="match status" value="1"/>
</dbReference>
<gene>
    <name evidence="4" type="ORF">BLA29_003226</name>
</gene>
<feature type="compositionally biased region" description="Basic and acidic residues" evidence="2">
    <location>
        <begin position="1"/>
        <end position="14"/>
    </location>
</feature>
<keyword evidence="1" id="KW-0175">Coiled coil</keyword>
<evidence type="ECO:0000256" key="2">
    <source>
        <dbReference type="SAM" id="MobiDB-lite"/>
    </source>
</evidence>
<dbReference type="InterPro" id="IPR000467">
    <property type="entry name" value="G_patch_dom"/>
</dbReference>
<dbReference type="GO" id="GO:0071008">
    <property type="term" value="C:U2-type post-mRNA release spliceosomal complex"/>
    <property type="evidence" value="ECO:0007669"/>
    <property type="project" value="TreeGrafter"/>
</dbReference>
<dbReference type="PANTHER" id="PTHR23329">
    <property type="entry name" value="TUFTELIN-INTERACTING PROTEIN 11-RELATED"/>
    <property type="match status" value="1"/>
</dbReference>
<evidence type="ECO:0000313" key="4">
    <source>
        <dbReference type="EMBL" id="OTF72162.1"/>
    </source>
</evidence>
<dbReference type="Proteomes" id="UP000194236">
    <property type="component" value="Unassembled WGS sequence"/>
</dbReference>
<accession>A0A1Y3AUK2</accession>